<dbReference type="EMBL" id="JAUSXK010000001">
    <property type="protein sequence ID" value="MDQ0642940.1"/>
    <property type="molecule type" value="Genomic_DNA"/>
</dbReference>
<keyword evidence="2" id="KW-0472">Membrane</keyword>
<name>A0ABU0P6I2_9MICO</name>
<sequence>MMVDEQHHPHGDPAPPLADLSTRPSPVPGPLTKPAPVIRPPKKRRRWMIVVAALLVLAALIAGGIAWSNSMQAAPQTWHSNTALGGEHPRALIFTD</sequence>
<evidence type="ECO:0000256" key="2">
    <source>
        <dbReference type="SAM" id="Phobius"/>
    </source>
</evidence>
<feature type="transmembrane region" description="Helical" evidence="2">
    <location>
        <begin position="47"/>
        <end position="67"/>
    </location>
</feature>
<keyword evidence="2" id="KW-0812">Transmembrane</keyword>
<feature type="region of interest" description="Disordered" evidence="1">
    <location>
        <begin position="1"/>
        <end position="38"/>
    </location>
</feature>
<evidence type="ECO:0000313" key="3">
    <source>
        <dbReference type="EMBL" id="MDQ0642940.1"/>
    </source>
</evidence>
<keyword evidence="4" id="KW-1185">Reference proteome</keyword>
<protein>
    <submittedName>
        <fullName evidence="3">Ferric-dicitrate binding protein FerR (Iron transport regulator)</fullName>
    </submittedName>
</protein>
<evidence type="ECO:0000313" key="4">
    <source>
        <dbReference type="Proteomes" id="UP001239085"/>
    </source>
</evidence>
<dbReference type="Proteomes" id="UP001239085">
    <property type="component" value="Unassembled WGS sequence"/>
</dbReference>
<proteinExistence type="predicted"/>
<reference evidence="3 4" key="1">
    <citation type="submission" date="2023-07" db="EMBL/GenBank/DDBJ databases">
        <title>Comparative genomics of wheat-associated soil bacteria to identify genetic determinants of phenazine resistance.</title>
        <authorList>
            <person name="Mouncey N."/>
        </authorList>
    </citation>
    <scope>NUCLEOTIDE SEQUENCE [LARGE SCALE GENOMIC DNA]</scope>
    <source>
        <strain evidence="3 4">W2I7</strain>
    </source>
</reference>
<feature type="compositionally biased region" description="Basic and acidic residues" evidence="1">
    <location>
        <begin position="1"/>
        <end position="11"/>
    </location>
</feature>
<organism evidence="3 4">
    <name type="scientific">Microbacterium murale</name>
    <dbReference type="NCBI Taxonomy" id="1081040"/>
    <lineage>
        <taxon>Bacteria</taxon>
        <taxon>Bacillati</taxon>
        <taxon>Actinomycetota</taxon>
        <taxon>Actinomycetes</taxon>
        <taxon>Micrococcales</taxon>
        <taxon>Microbacteriaceae</taxon>
        <taxon>Microbacterium</taxon>
    </lineage>
</organism>
<gene>
    <name evidence="3" type="ORF">QFZ46_001100</name>
</gene>
<accession>A0ABU0P6I2</accession>
<feature type="compositionally biased region" description="Pro residues" evidence="1">
    <location>
        <begin position="25"/>
        <end position="38"/>
    </location>
</feature>
<keyword evidence="2" id="KW-1133">Transmembrane helix</keyword>
<evidence type="ECO:0000256" key="1">
    <source>
        <dbReference type="SAM" id="MobiDB-lite"/>
    </source>
</evidence>
<comment type="caution">
    <text evidence="3">The sequence shown here is derived from an EMBL/GenBank/DDBJ whole genome shotgun (WGS) entry which is preliminary data.</text>
</comment>